<dbReference type="OrthoDB" id="5125733at2759"/>
<dbReference type="PANTHER" id="PTHR33112">
    <property type="entry name" value="DOMAIN PROTEIN, PUTATIVE-RELATED"/>
    <property type="match status" value="1"/>
</dbReference>
<dbReference type="STRING" id="1230097.A0A423XJF6"/>
<organism evidence="2 3">
    <name type="scientific">Cytospora leucostoma</name>
    <dbReference type="NCBI Taxonomy" id="1230097"/>
    <lineage>
        <taxon>Eukaryota</taxon>
        <taxon>Fungi</taxon>
        <taxon>Dikarya</taxon>
        <taxon>Ascomycota</taxon>
        <taxon>Pezizomycotina</taxon>
        <taxon>Sordariomycetes</taxon>
        <taxon>Sordariomycetidae</taxon>
        <taxon>Diaporthales</taxon>
        <taxon>Cytosporaceae</taxon>
        <taxon>Cytospora</taxon>
    </lineage>
</organism>
<dbReference type="Pfam" id="PF06985">
    <property type="entry name" value="HET"/>
    <property type="match status" value="1"/>
</dbReference>
<reference evidence="2 3" key="1">
    <citation type="submission" date="2015-09" db="EMBL/GenBank/DDBJ databases">
        <title>Host preference determinants of Valsa canker pathogens revealed by comparative genomics.</title>
        <authorList>
            <person name="Yin Z."/>
            <person name="Huang L."/>
        </authorList>
    </citation>
    <scope>NUCLEOTIDE SEQUENCE [LARGE SCALE GENOMIC DNA]</scope>
    <source>
        <strain evidence="2 3">SXYLt</strain>
    </source>
</reference>
<evidence type="ECO:0000259" key="1">
    <source>
        <dbReference type="Pfam" id="PF06985"/>
    </source>
</evidence>
<feature type="domain" description="Heterokaryon incompatibility" evidence="1">
    <location>
        <begin position="95"/>
        <end position="237"/>
    </location>
</feature>
<dbReference type="Proteomes" id="UP000285146">
    <property type="component" value="Unassembled WGS sequence"/>
</dbReference>
<dbReference type="InterPro" id="IPR010730">
    <property type="entry name" value="HET"/>
</dbReference>
<evidence type="ECO:0000313" key="2">
    <source>
        <dbReference type="EMBL" id="ROW16525.1"/>
    </source>
</evidence>
<evidence type="ECO:0000313" key="3">
    <source>
        <dbReference type="Proteomes" id="UP000285146"/>
    </source>
</evidence>
<dbReference type="PANTHER" id="PTHR33112:SF9">
    <property type="entry name" value="HETEROKARYON INCOMPATIBILITY DOMAIN-CONTAINING PROTEIN"/>
    <property type="match status" value="1"/>
</dbReference>
<accession>A0A423XJF6</accession>
<dbReference type="InParanoid" id="A0A423XJF6"/>
<dbReference type="EMBL" id="LKEB01000005">
    <property type="protein sequence ID" value="ROW16525.1"/>
    <property type="molecule type" value="Genomic_DNA"/>
</dbReference>
<comment type="caution">
    <text evidence="2">The sequence shown here is derived from an EMBL/GenBank/DDBJ whole genome shotgun (WGS) entry which is preliminary data.</text>
</comment>
<proteinExistence type="predicted"/>
<name>A0A423XJF6_9PEZI</name>
<dbReference type="AlphaFoldDB" id="A0A423XJF6"/>
<sequence>MDFDENVQIQLHVLCAKCKVLKEQMQKPLEFDGCFQRRETRNHKYLLYEHYDTVTLLRDSLLRISPAPNSTSTTPSIQLVSSGDEELELSTDIKFAALSYCWGEYPGLRLLSSNYRDLTIDVPFDQVSPTIQDSVLVTIELGIQYLWVDALCIIQDSPGDWNREAPKMYDVYQGCSVTPSASGASDSGDGLFALRDPLRHNPIVTDDWEVTLIKFSTPSPTFSFPWRLETRGWAQQEQLLSARNIKFGSFVIWQCNELVTTEFAPLLTFSRSQAQIASEFWSLVIRPERTHPCKIKDIRLLWHEILQEYMNKELTVRSDRLAAIMGLASAFHRRTGWRLVYGLWEPFILQELLWRRHCAAMEPTGLRPSWSWASWDGGVNIPYPPVTAVPTEVAEYIRISGSVDGQTQSHTPPVLELSGVLFPAREAESQKGFSMDRGLGVEGWPITVEAQYDQKYRPWTDDQLLLPLILDGFSSADVLRGLVIVPAVDSGKFERIGLFSGELPNSEEKPAELRTLRGTDGKDFVRQKILVI</sequence>
<gene>
    <name evidence="2" type="ORF">VPNG_02833</name>
</gene>
<protein>
    <recommendedName>
        <fullName evidence="1">Heterokaryon incompatibility domain-containing protein</fullName>
    </recommendedName>
</protein>
<keyword evidence="3" id="KW-1185">Reference proteome</keyword>